<dbReference type="GO" id="GO:0043165">
    <property type="term" value="P:Gram-negative-bacterium-type cell outer membrane assembly"/>
    <property type="evidence" value="ECO:0007669"/>
    <property type="project" value="UniProtKB-UniRule"/>
</dbReference>
<dbReference type="InterPro" id="IPR011047">
    <property type="entry name" value="Quinoprotein_ADH-like_sf"/>
</dbReference>
<dbReference type="InterPro" id="IPR018391">
    <property type="entry name" value="PQQ_b-propeller_rpt"/>
</dbReference>
<name>A0A2U2BTN8_9PROT</name>
<feature type="chain" id="PRO_5015790419" description="Outer membrane protein assembly factor BamB" evidence="5">
    <location>
        <begin position="21"/>
        <end position="467"/>
    </location>
</feature>
<dbReference type="InterPro" id="IPR002372">
    <property type="entry name" value="PQQ_rpt_dom"/>
</dbReference>
<sequence length="467" mass="50066">MTLAHRIALALLAASALVLAGCGAGERIRDLNPFGGPETDDPNAPAESERISIMEFEERLNRGESFGAPVAVPRAYVNDRWPQPDGYATHAMQHTQASGDLDVLWRQRIGAGSGRDHRLTARPVLAEGVIYAIDGAGRVTARDAETGEELWNRRLITGEDREGGGWVPFIGSGERILTFGGGLAVDAGRLIAHAGGETLYALDAETGEELWRQSALTPFHSAPTAVEGRVFVSTNDNELLALDADGGEVLWTHRGIAETARLLTAASPAVRGEVVIAPYSSGEIVALRVQNGTVLWSDSLTRAGGLTPMSTINDIAASPVIIDDQVFAMSHSGQMAGFDIRTGERIWSQPAGGLHAPWVAGDFLFFVTTEAEVVAMERDTGAVRWITELASFRDADRRKHRIAWAGPILAGGRLVLANSRGTMMMLDPATGERIGSRDLGDNVYIAPIIAGETVYFLTDEARLIALR</sequence>
<comment type="subunit">
    <text evidence="4">Part of the Bam complex.</text>
</comment>
<feature type="domain" description="Pyrrolo-quinoline quinone repeat" evidence="6">
    <location>
        <begin position="179"/>
        <end position="387"/>
    </location>
</feature>
<dbReference type="Pfam" id="PF13360">
    <property type="entry name" value="PQQ_2"/>
    <property type="match status" value="3"/>
</dbReference>
<accession>A0A2U2BTN8</accession>
<keyword evidence="3 4" id="KW-0998">Cell outer membrane</keyword>
<proteinExistence type="inferred from homology"/>
<dbReference type="AlphaFoldDB" id="A0A2U2BTN8"/>
<dbReference type="Proteomes" id="UP000245168">
    <property type="component" value="Unassembled WGS sequence"/>
</dbReference>
<dbReference type="GO" id="GO:0009279">
    <property type="term" value="C:cell outer membrane"/>
    <property type="evidence" value="ECO:0007669"/>
    <property type="project" value="UniProtKB-SubCell"/>
</dbReference>
<evidence type="ECO:0000256" key="3">
    <source>
        <dbReference type="ARBA" id="ARBA00023237"/>
    </source>
</evidence>
<comment type="caution">
    <text evidence="7">The sequence shown here is derived from an EMBL/GenBank/DDBJ whole genome shotgun (WGS) entry which is preliminary data.</text>
</comment>
<dbReference type="PANTHER" id="PTHR34512:SF30">
    <property type="entry name" value="OUTER MEMBRANE PROTEIN ASSEMBLY FACTOR BAMB"/>
    <property type="match status" value="1"/>
</dbReference>
<evidence type="ECO:0000256" key="2">
    <source>
        <dbReference type="ARBA" id="ARBA00023136"/>
    </source>
</evidence>
<dbReference type="InterPro" id="IPR017687">
    <property type="entry name" value="BamB"/>
</dbReference>
<dbReference type="OrthoDB" id="5290752at2"/>
<dbReference type="PROSITE" id="PS51257">
    <property type="entry name" value="PROKAR_LIPOPROTEIN"/>
    <property type="match status" value="1"/>
</dbReference>
<dbReference type="GO" id="GO:0051205">
    <property type="term" value="P:protein insertion into membrane"/>
    <property type="evidence" value="ECO:0007669"/>
    <property type="project" value="UniProtKB-UniRule"/>
</dbReference>
<organism evidence="7 8">
    <name type="scientific">Marinicauda salina</name>
    <dbReference type="NCBI Taxonomy" id="2135793"/>
    <lineage>
        <taxon>Bacteria</taxon>
        <taxon>Pseudomonadati</taxon>
        <taxon>Pseudomonadota</taxon>
        <taxon>Alphaproteobacteria</taxon>
        <taxon>Maricaulales</taxon>
        <taxon>Maricaulaceae</taxon>
        <taxon>Marinicauda</taxon>
    </lineage>
</organism>
<protein>
    <recommendedName>
        <fullName evidence="4">Outer membrane protein assembly factor BamB</fullName>
    </recommendedName>
</protein>
<keyword evidence="8" id="KW-1185">Reference proteome</keyword>
<evidence type="ECO:0000256" key="5">
    <source>
        <dbReference type="SAM" id="SignalP"/>
    </source>
</evidence>
<keyword evidence="2 4" id="KW-0472">Membrane</keyword>
<dbReference type="Gene3D" id="2.130.10.10">
    <property type="entry name" value="YVTN repeat-like/Quinoprotein amine dehydrogenase"/>
    <property type="match status" value="1"/>
</dbReference>
<evidence type="ECO:0000259" key="6">
    <source>
        <dbReference type="Pfam" id="PF13360"/>
    </source>
</evidence>
<evidence type="ECO:0000313" key="8">
    <source>
        <dbReference type="Proteomes" id="UP000245168"/>
    </source>
</evidence>
<dbReference type="RefSeq" id="WP_109252599.1">
    <property type="nucleotide sequence ID" value="NZ_QEXV01000003.1"/>
</dbReference>
<evidence type="ECO:0000256" key="1">
    <source>
        <dbReference type="ARBA" id="ARBA00022729"/>
    </source>
</evidence>
<evidence type="ECO:0000313" key="7">
    <source>
        <dbReference type="EMBL" id="PWE17368.1"/>
    </source>
</evidence>
<dbReference type="InterPro" id="IPR015943">
    <property type="entry name" value="WD40/YVTN_repeat-like_dom_sf"/>
</dbReference>
<keyword evidence="4" id="KW-0449">Lipoprotein</keyword>
<feature type="domain" description="Pyrrolo-quinoline quinone repeat" evidence="6">
    <location>
        <begin position="103"/>
        <end position="156"/>
    </location>
</feature>
<dbReference type="HAMAP" id="MF_00923">
    <property type="entry name" value="OM_assembly_BamB"/>
    <property type="match status" value="1"/>
</dbReference>
<feature type="domain" description="Pyrrolo-quinoline quinone repeat" evidence="6">
    <location>
        <begin position="406"/>
        <end position="466"/>
    </location>
</feature>
<keyword evidence="1 4" id="KW-0732">Signal</keyword>
<dbReference type="SMART" id="SM00564">
    <property type="entry name" value="PQQ"/>
    <property type="match status" value="7"/>
</dbReference>
<comment type="function">
    <text evidence="4">Part of the outer membrane protein assembly complex, which is involved in assembly and insertion of beta-barrel proteins into the outer membrane.</text>
</comment>
<dbReference type="SUPFAM" id="SSF50998">
    <property type="entry name" value="Quinoprotein alcohol dehydrogenase-like"/>
    <property type="match status" value="1"/>
</dbReference>
<dbReference type="EMBL" id="QEXV01000003">
    <property type="protein sequence ID" value="PWE17368.1"/>
    <property type="molecule type" value="Genomic_DNA"/>
</dbReference>
<keyword evidence="4" id="KW-0564">Palmitate</keyword>
<comment type="subcellular location">
    <subcellularLocation>
        <location evidence="4">Cell outer membrane</location>
        <topology evidence="4">Lipid-anchor</topology>
    </subcellularLocation>
</comment>
<dbReference type="PANTHER" id="PTHR34512">
    <property type="entry name" value="CELL SURFACE PROTEIN"/>
    <property type="match status" value="1"/>
</dbReference>
<comment type="similarity">
    <text evidence="4">Belongs to the BamB family.</text>
</comment>
<gene>
    <name evidence="4" type="primary">bamB</name>
    <name evidence="7" type="ORF">DDZ18_06700</name>
</gene>
<evidence type="ECO:0000256" key="4">
    <source>
        <dbReference type="HAMAP-Rule" id="MF_00923"/>
    </source>
</evidence>
<reference evidence="8" key="1">
    <citation type="submission" date="2018-05" db="EMBL/GenBank/DDBJ databases">
        <authorList>
            <person name="Liu B.-T."/>
        </authorList>
    </citation>
    <scope>NUCLEOTIDE SEQUENCE [LARGE SCALE GENOMIC DNA]</scope>
    <source>
        <strain evidence="8">WD6-1</strain>
    </source>
</reference>
<feature type="signal peptide" evidence="5">
    <location>
        <begin position="1"/>
        <end position="20"/>
    </location>
</feature>